<dbReference type="BioCyc" id="RSPH349102:G1G8M-1085-MONOMER"/>
<proteinExistence type="predicted"/>
<evidence type="ECO:0008006" key="3">
    <source>
        <dbReference type="Google" id="ProtNLM"/>
    </source>
</evidence>
<dbReference type="EMBL" id="CP000661">
    <property type="protein sequence ID" value="ABP69960.1"/>
    <property type="molecule type" value="Genomic_DNA"/>
</dbReference>
<dbReference type="GO" id="GO:0006974">
    <property type="term" value="P:DNA damage response"/>
    <property type="evidence" value="ECO:0007669"/>
    <property type="project" value="TreeGrafter"/>
</dbReference>
<evidence type="ECO:0000256" key="1">
    <source>
        <dbReference type="SAM" id="SignalP"/>
    </source>
</evidence>
<organism evidence="2">
    <name type="scientific">Cereibacter sphaeroides (strain ATCC 17025 / ATH 2.4.3)</name>
    <name type="common">Rhodobacter sphaeroides</name>
    <dbReference type="NCBI Taxonomy" id="349102"/>
    <lineage>
        <taxon>Bacteria</taxon>
        <taxon>Pseudomonadati</taxon>
        <taxon>Pseudomonadota</taxon>
        <taxon>Alphaproteobacteria</taxon>
        <taxon>Rhodobacterales</taxon>
        <taxon>Paracoccaceae</taxon>
        <taxon>Cereibacter</taxon>
    </lineage>
</organism>
<feature type="signal peptide" evidence="1">
    <location>
        <begin position="1"/>
        <end position="26"/>
    </location>
</feature>
<evidence type="ECO:0000313" key="2">
    <source>
        <dbReference type="EMBL" id="ABP69960.1"/>
    </source>
</evidence>
<protein>
    <recommendedName>
        <fullName evidence="3">SIMPL domain-containing protein</fullName>
    </recommendedName>
</protein>
<dbReference type="PANTHER" id="PTHR34387">
    <property type="entry name" value="SLR1258 PROTEIN"/>
    <property type="match status" value="1"/>
</dbReference>
<dbReference type="InterPro" id="IPR007497">
    <property type="entry name" value="SIMPL/DUF541"/>
</dbReference>
<dbReference type="HOGENOM" id="CLU_080344_4_2_5"/>
<dbReference type="InterPro" id="IPR052022">
    <property type="entry name" value="26kDa_periplasmic_antigen"/>
</dbReference>
<keyword evidence="1" id="KW-0732">Signal</keyword>
<dbReference type="Pfam" id="PF04402">
    <property type="entry name" value="SIMPL"/>
    <property type="match status" value="1"/>
</dbReference>
<sequence precursor="true">MNIAKVLMLCTAVALPAGALSGAALAETPRLTVTGEGMVAGRPDLATITLGVTSEGATAAEAMSGNSVNLARVLERLKGAGIEDRDLQTTGLSLNPNWTQGPDGSAPRIEGYVASNMLTVRVRDLARLGSVLDEALQDGANTLHGVSFALADPEPAMDEARRKAVAKARARAELLTGAAGVTLGPILEIREGGDDYRPPMPMYREAAMGAPVPVAEGEIETAARVTLVYEIVQP</sequence>
<dbReference type="STRING" id="349102.Rsph17025_1059"/>
<reference evidence="2" key="1">
    <citation type="submission" date="2007-04" db="EMBL/GenBank/DDBJ databases">
        <title>Complete sequence of chromosome of Rhodobacter sphaeroides ATCC 17025.</title>
        <authorList>
            <consortium name="US DOE Joint Genome Institute"/>
            <person name="Copeland A."/>
            <person name="Lucas S."/>
            <person name="Lapidus A."/>
            <person name="Barry K."/>
            <person name="Detter J.C."/>
            <person name="Glavina del Rio T."/>
            <person name="Hammon N."/>
            <person name="Israni S."/>
            <person name="Dalin E."/>
            <person name="Tice H."/>
            <person name="Pitluck S."/>
            <person name="Chertkov O."/>
            <person name="Brettin T."/>
            <person name="Bruce D."/>
            <person name="Han C."/>
            <person name="Schmutz J."/>
            <person name="Larimer F."/>
            <person name="Land M."/>
            <person name="Hauser L."/>
            <person name="Kyrpides N."/>
            <person name="Kim E."/>
            <person name="Richardson P."/>
            <person name="Mackenzie C."/>
            <person name="Choudhary M."/>
            <person name="Donohue T.J."/>
            <person name="Kaplan S."/>
        </authorList>
    </citation>
    <scope>NUCLEOTIDE SEQUENCE [LARGE SCALE GENOMIC DNA]</scope>
    <source>
        <strain evidence="2">ATCC 17025</strain>
    </source>
</reference>
<accession>A4WRE6</accession>
<dbReference type="AlphaFoldDB" id="A4WRE6"/>
<dbReference type="Gene3D" id="3.30.110.170">
    <property type="entry name" value="Protein of unknown function (DUF541), domain 1"/>
    <property type="match status" value="1"/>
</dbReference>
<dbReference type="Gene3D" id="3.30.70.2970">
    <property type="entry name" value="Protein of unknown function (DUF541), domain 2"/>
    <property type="match status" value="1"/>
</dbReference>
<gene>
    <name evidence="2" type="ordered locus">Rsph17025_1059</name>
</gene>
<feature type="chain" id="PRO_5002676272" description="SIMPL domain-containing protein" evidence="1">
    <location>
        <begin position="27"/>
        <end position="234"/>
    </location>
</feature>
<dbReference type="eggNOG" id="COG2968">
    <property type="taxonomic scope" value="Bacteria"/>
</dbReference>
<dbReference type="KEGG" id="rsq:Rsph17025_1059"/>
<dbReference type="PANTHER" id="PTHR34387:SF1">
    <property type="entry name" value="PERIPLASMIC IMMUNOGENIC PROTEIN"/>
    <property type="match status" value="1"/>
</dbReference>
<name>A4WRE6_CERS5</name>